<keyword evidence="3" id="KW-1185">Reference proteome</keyword>
<feature type="transmembrane region" description="Helical" evidence="1">
    <location>
        <begin position="406"/>
        <end position="428"/>
    </location>
</feature>
<keyword evidence="1" id="KW-0472">Membrane</keyword>
<evidence type="ECO:0000313" key="3">
    <source>
        <dbReference type="Proteomes" id="UP000829196"/>
    </source>
</evidence>
<feature type="transmembrane region" description="Helical" evidence="1">
    <location>
        <begin position="335"/>
        <end position="360"/>
    </location>
</feature>
<feature type="transmembrane region" description="Helical" evidence="1">
    <location>
        <begin position="440"/>
        <end position="459"/>
    </location>
</feature>
<dbReference type="EMBL" id="JAGYWB010000017">
    <property type="protein sequence ID" value="KAI0494663.1"/>
    <property type="molecule type" value="Genomic_DNA"/>
</dbReference>
<protein>
    <recommendedName>
        <fullName evidence="4">Reverse transcriptase</fullName>
    </recommendedName>
</protein>
<dbReference type="AlphaFoldDB" id="A0A8T3AEZ5"/>
<reference evidence="2" key="1">
    <citation type="journal article" date="2022" name="Front. Genet.">
        <title>Chromosome-Scale Assembly of the Dendrobium nobile Genome Provides Insights Into the Molecular Mechanism of the Biosynthesis of the Medicinal Active Ingredient of Dendrobium.</title>
        <authorList>
            <person name="Xu Q."/>
            <person name="Niu S.-C."/>
            <person name="Li K.-L."/>
            <person name="Zheng P.-J."/>
            <person name="Zhang X.-J."/>
            <person name="Jia Y."/>
            <person name="Liu Y."/>
            <person name="Niu Y.-X."/>
            <person name="Yu L.-H."/>
            <person name="Chen D.-F."/>
            <person name="Zhang G.-Q."/>
        </authorList>
    </citation>
    <scope>NUCLEOTIDE SEQUENCE</scope>
    <source>
        <tissue evidence="2">Leaf</tissue>
    </source>
</reference>
<accession>A0A8T3AEZ5</accession>
<feature type="transmembrane region" description="Helical" evidence="1">
    <location>
        <begin position="479"/>
        <end position="496"/>
    </location>
</feature>
<feature type="transmembrane region" description="Helical" evidence="1">
    <location>
        <begin position="372"/>
        <end position="394"/>
    </location>
</feature>
<evidence type="ECO:0000313" key="2">
    <source>
        <dbReference type="EMBL" id="KAI0494663.1"/>
    </source>
</evidence>
<proteinExistence type="predicted"/>
<dbReference type="OrthoDB" id="426210at2759"/>
<sequence length="519" mass="60396">MLQVNWIAPIFPDNSISGMLRLWAKMARLKQCIRYWNKNVFKNIFSNILEAEHKVLDMEDIFEANPSEDNLSNLNQAKNLLSQLQVQEESFWKQKANTKFVMEGDRNTKFFHDIANKNKINNRINKIRDSNGILLENDDDISKSGVDFFLNMFNTNSVIEHVHNPSVIPNLITDADNFLLCQIPLENEILEVLKDMNCDATAGPDGFTTMFFQKSWEIIKIDVIAAVQDFFSGRTISDNVLLAQELTHDINTKSTGVEMVLNIPLQMNSNDLILSTLSSNGKFKLQNICRNLAVYFGIKLEAVAVGIDDIFVYWIKPKLPFVKLNTDGSVGVDKLWMAFVLVLGCMAVGWRCHVIIFMLGVEWDCVLRCMDVWLDGFSVVHFTFITNLGGFFNWKLLFMKKVGVGWHYNFYALFLILYWIYWIWDLMWRWGMLTMAGKRLWCIYIEAFYLGCDYLIFFWSFPCRFDIKIHVQRSKVRKVFSLCAFNFFFGLFSIFCRRSELNGYIAYLLFLGADFSQPY</sequence>
<organism evidence="2 3">
    <name type="scientific">Dendrobium nobile</name>
    <name type="common">Orchid</name>
    <dbReference type="NCBI Taxonomy" id="94219"/>
    <lineage>
        <taxon>Eukaryota</taxon>
        <taxon>Viridiplantae</taxon>
        <taxon>Streptophyta</taxon>
        <taxon>Embryophyta</taxon>
        <taxon>Tracheophyta</taxon>
        <taxon>Spermatophyta</taxon>
        <taxon>Magnoliopsida</taxon>
        <taxon>Liliopsida</taxon>
        <taxon>Asparagales</taxon>
        <taxon>Orchidaceae</taxon>
        <taxon>Epidendroideae</taxon>
        <taxon>Malaxideae</taxon>
        <taxon>Dendrobiinae</taxon>
        <taxon>Dendrobium</taxon>
    </lineage>
</organism>
<dbReference type="PANTHER" id="PTHR46890">
    <property type="entry name" value="NON-LTR RETROLELEMENT REVERSE TRANSCRIPTASE-LIKE PROTEIN-RELATED"/>
    <property type="match status" value="1"/>
</dbReference>
<feature type="transmembrane region" description="Helical" evidence="1">
    <location>
        <begin position="292"/>
        <end position="315"/>
    </location>
</feature>
<dbReference type="InterPro" id="IPR052343">
    <property type="entry name" value="Retrotransposon-Effector_Assoc"/>
</dbReference>
<gene>
    <name evidence="2" type="ORF">KFK09_024805</name>
</gene>
<comment type="caution">
    <text evidence="2">The sequence shown here is derived from an EMBL/GenBank/DDBJ whole genome shotgun (WGS) entry which is preliminary data.</text>
</comment>
<name>A0A8T3AEZ5_DENNO</name>
<keyword evidence="1" id="KW-0812">Transmembrane</keyword>
<keyword evidence="1" id="KW-1133">Transmembrane helix</keyword>
<evidence type="ECO:0008006" key="4">
    <source>
        <dbReference type="Google" id="ProtNLM"/>
    </source>
</evidence>
<dbReference type="PANTHER" id="PTHR46890:SF1">
    <property type="entry name" value="REVERSE TRANSCRIPTASE DOMAIN-CONTAINING PROTEIN"/>
    <property type="match status" value="1"/>
</dbReference>
<evidence type="ECO:0000256" key="1">
    <source>
        <dbReference type="SAM" id="Phobius"/>
    </source>
</evidence>
<dbReference type="Proteomes" id="UP000829196">
    <property type="component" value="Unassembled WGS sequence"/>
</dbReference>